<proteinExistence type="predicted"/>
<keyword evidence="1" id="KW-0614">Plasmid</keyword>
<dbReference type="AlphaFoldDB" id="A0AAE2UPU1"/>
<sequence>MMEVAIQWIESGGVNEQVANQRLEIEAPHRLATAFFTELRGNPPSPHIFISTKAPGELFESAGVRVASSWSFSRRPDAHPGIRICLSAAPSRVALDIALSRCAEIVPAHNVN</sequence>
<evidence type="ECO:0000313" key="1">
    <source>
        <dbReference type="EMBL" id="MBF2714347.1"/>
    </source>
</evidence>
<gene>
    <name evidence="1" type="ORF">IEI95_008910</name>
</gene>
<dbReference type="EMBL" id="JACXXJ020000004">
    <property type="protein sequence ID" value="MBF2714347.1"/>
    <property type="molecule type" value="Genomic_DNA"/>
</dbReference>
<organism evidence="1 2">
    <name type="scientific">Agrobacterium vitis</name>
    <name type="common">Rhizobium vitis</name>
    <dbReference type="NCBI Taxonomy" id="373"/>
    <lineage>
        <taxon>Bacteria</taxon>
        <taxon>Pseudomonadati</taxon>
        <taxon>Pseudomonadota</taxon>
        <taxon>Alphaproteobacteria</taxon>
        <taxon>Hyphomicrobiales</taxon>
        <taxon>Rhizobiaceae</taxon>
        <taxon>Rhizobium/Agrobacterium group</taxon>
        <taxon>Agrobacterium</taxon>
    </lineage>
</organism>
<protein>
    <submittedName>
        <fullName evidence="1">Uncharacterized protein</fullName>
    </submittedName>
</protein>
<geneLocation type="plasmid" evidence="1">
    <name>unnamed3</name>
</geneLocation>
<comment type="caution">
    <text evidence="1">The sequence shown here is derived from an EMBL/GenBank/DDBJ whole genome shotgun (WGS) entry which is preliminary data.</text>
</comment>
<dbReference type="Proteomes" id="UP000655037">
    <property type="component" value="Unassembled WGS sequence"/>
</dbReference>
<reference evidence="1" key="1">
    <citation type="submission" date="2020-11" db="EMBL/GenBank/DDBJ databases">
        <title>Agrobacterium vitis strain K377 genome.</title>
        <authorList>
            <person name="Xi H."/>
        </authorList>
    </citation>
    <scope>NUCLEOTIDE SEQUENCE</scope>
    <source>
        <strain evidence="1">K377</strain>
        <plasmid evidence="1">unnamed3</plasmid>
    </source>
</reference>
<evidence type="ECO:0000313" key="2">
    <source>
        <dbReference type="Proteomes" id="UP000655037"/>
    </source>
</evidence>
<dbReference type="RefSeq" id="WP_194416314.1">
    <property type="nucleotide sequence ID" value="NZ_JACXXJ020000004.1"/>
</dbReference>
<accession>A0AAE2UPU1</accession>
<name>A0AAE2UPU1_AGRVI</name>